<organism evidence="1 2">
    <name type="scientific">Phaeosphaeria nodorum (strain SN15 / ATCC MYA-4574 / FGSC 10173)</name>
    <name type="common">Glume blotch fungus</name>
    <name type="synonym">Parastagonospora nodorum</name>
    <dbReference type="NCBI Taxonomy" id="321614"/>
    <lineage>
        <taxon>Eukaryota</taxon>
        <taxon>Fungi</taxon>
        <taxon>Dikarya</taxon>
        <taxon>Ascomycota</taxon>
        <taxon>Pezizomycotina</taxon>
        <taxon>Dothideomycetes</taxon>
        <taxon>Pleosporomycetidae</taxon>
        <taxon>Pleosporales</taxon>
        <taxon>Pleosporineae</taxon>
        <taxon>Phaeosphaeriaceae</taxon>
        <taxon>Parastagonospora</taxon>
    </lineage>
</organism>
<protein>
    <submittedName>
        <fullName evidence="1">Uncharacterized protein</fullName>
    </submittedName>
</protein>
<evidence type="ECO:0000313" key="1">
    <source>
        <dbReference type="EMBL" id="QRD06192.1"/>
    </source>
</evidence>
<accession>A0A7U2IAC3</accession>
<keyword evidence="2" id="KW-1185">Reference proteome</keyword>
<name>A0A7U2IAC3_PHANO</name>
<dbReference type="Proteomes" id="UP000663193">
    <property type="component" value="Chromosome 20"/>
</dbReference>
<dbReference type="EMBL" id="CP069042">
    <property type="protein sequence ID" value="QRD06192.1"/>
    <property type="molecule type" value="Genomic_DNA"/>
</dbReference>
<dbReference type="AlphaFoldDB" id="A0A7U2IAC3"/>
<sequence length="99" mass="11135">MTLYNAEQAVQIPTQRVEVAQSIRVVDRLIAAWPTCRQDAAQRFSVNVRGPISTLAAHILRSSPSVPSILLIRLPHSHTKHSHGDDPQYKMLFIQIMIP</sequence>
<reference evidence="2" key="1">
    <citation type="journal article" date="2021" name="BMC Genomics">
        <title>Chromosome-level genome assembly and manually-curated proteome of model necrotroph Parastagonospora nodorum Sn15 reveals a genome-wide trove of candidate effector homologs, and redundancy of virulence-related functions within an accessory chromosome.</title>
        <authorList>
            <person name="Bertazzoni S."/>
            <person name="Jones D.A.B."/>
            <person name="Phan H.T."/>
            <person name="Tan K.-C."/>
            <person name="Hane J.K."/>
        </authorList>
    </citation>
    <scope>NUCLEOTIDE SEQUENCE [LARGE SCALE GENOMIC DNA]</scope>
    <source>
        <strain evidence="2">SN15 / ATCC MYA-4574 / FGSC 10173)</strain>
    </source>
</reference>
<dbReference type="VEuPathDB" id="FungiDB:JI435_147590"/>
<evidence type="ECO:0000313" key="2">
    <source>
        <dbReference type="Proteomes" id="UP000663193"/>
    </source>
</evidence>
<proteinExistence type="predicted"/>
<gene>
    <name evidence="1" type="ORF">JI435_147590</name>
</gene>
<dbReference type="KEGG" id="pno:SNOG_14759"/>
<dbReference type="RefSeq" id="XP_001804941.1">
    <property type="nucleotide sequence ID" value="XM_001804889.1"/>
</dbReference>